<feature type="non-terminal residue" evidence="1">
    <location>
        <position position="99"/>
    </location>
</feature>
<accession>A0AAV5WI13</accession>
<name>A0AAV5WI13_9BILA</name>
<gene>
    <name evidence="1" type="ORF">PFISCL1PPCAC_22380</name>
</gene>
<dbReference type="EMBL" id="BTSY01000005">
    <property type="protein sequence ID" value="GMT31083.1"/>
    <property type="molecule type" value="Genomic_DNA"/>
</dbReference>
<protein>
    <submittedName>
        <fullName evidence="1">Uncharacterized protein</fullName>
    </submittedName>
</protein>
<comment type="caution">
    <text evidence="1">The sequence shown here is derived from an EMBL/GenBank/DDBJ whole genome shotgun (WGS) entry which is preliminary data.</text>
</comment>
<reference evidence="1" key="1">
    <citation type="submission" date="2023-10" db="EMBL/GenBank/DDBJ databases">
        <title>Genome assembly of Pristionchus species.</title>
        <authorList>
            <person name="Yoshida K."/>
            <person name="Sommer R.J."/>
        </authorList>
    </citation>
    <scope>NUCLEOTIDE SEQUENCE</scope>
    <source>
        <strain evidence="1">RS5133</strain>
    </source>
</reference>
<dbReference type="AlphaFoldDB" id="A0AAV5WI13"/>
<proteinExistence type="predicted"/>
<sequence length="99" mass="11514">FIQLLRWARFPKIDLSGEITDIRSSLLALSSARNSRRRLQQLRPILVQLRVCLVGSGVLWFGNRLVRGWLLRLRRLLVLLRRIGDATHAVVARRSLQVY</sequence>
<feature type="non-terminal residue" evidence="1">
    <location>
        <position position="1"/>
    </location>
</feature>
<keyword evidence="2" id="KW-1185">Reference proteome</keyword>
<evidence type="ECO:0000313" key="2">
    <source>
        <dbReference type="Proteomes" id="UP001432322"/>
    </source>
</evidence>
<evidence type="ECO:0000313" key="1">
    <source>
        <dbReference type="EMBL" id="GMT31083.1"/>
    </source>
</evidence>
<organism evidence="1 2">
    <name type="scientific">Pristionchus fissidentatus</name>
    <dbReference type="NCBI Taxonomy" id="1538716"/>
    <lineage>
        <taxon>Eukaryota</taxon>
        <taxon>Metazoa</taxon>
        <taxon>Ecdysozoa</taxon>
        <taxon>Nematoda</taxon>
        <taxon>Chromadorea</taxon>
        <taxon>Rhabditida</taxon>
        <taxon>Rhabditina</taxon>
        <taxon>Diplogasteromorpha</taxon>
        <taxon>Diplogasteroidea</taxon>
        <taxon>Neodiplogasteridae</taxon>
        <taxon>Pristionchus</taxon>
    </lineage>
</organism>
<dbReference type="Proteomes" id="UP001432322">
    <property type="component" value="Unassembled WGS sequence"/>
</dbReference>